<organism evidence="2 3">
    <name type="scientific">Dentiscutata erythropus</name>
    <dbReference type="NCBI Taxonomy" id="1348616"/>
    <lineage>
        <taxon>Eukaryota</taxon>
        <taxon>Fungi</taxon>
        <taxon>Fungi incertae sedis</taxon>
        <taxon>Mucoromycota</taxon>
        <taxon>Glomeromycotina</taxon>
        <taxon>Glomeromycetes</taxon>
        <taxon>Diversisporales</taxon>
        <taxon>Gigasporaceae</taxon>
        <taxon>Dentiscutata</taxon>
    </lineage>
</organism>
<sequence length="339" mass="40000">APVRDDKDESKLDEKKHKNDKLDDKLDKSDDRNDDKSNGKNNETNNSNIKKLLLGYFREFPNGKFNGSLDDNNLIDRMINASTELTDQQKLEYQKMRVIINNLYKDEELDHYFVDPDDNEYVAVFLDMTKATFEDVEQLVEKIIKMKSKIYSKLHSFFGSKITLRIFRLVERNAMDNFRILLKAARELVKDDRKLLKKIDKKLGGNRKSLKVDKENFKKMIKHFKSQVVLSINNGVSGPFNTVDLVISYYKEVVEASDEELKQIKKLIIRQFSKQPEVGYFGGFFTFFPEGDFKYKMSLDPLNKHQFMYVIYRILVERVINERLEYKVNNIFDQLDFSI</sequence>
<dbReference type="EMBL" id="CAJVPY010000283">
    <property type="protein sequence ID" value="CAG8462569.1"/>
    <property type="molecule type" value="Genomic_DNA"/>
</dbReference>
<name>A0A9N8VU59_9GLOM</name>
<reference evidence="2" key="1">
    <citation type="submission" date="2021-06" db="EMBL/GenBank/DDBJ databases">
        <authorList>
            <person name="Kallberg Y."/>
            <person name="Tangrot J."/>
            <person name="Rosling A."/>
        </authorList>
    </citation>
    <scope>NUCLEOTIDE SEQUENCE</scope>
    <source>
        <strain evidence="2">MA453B</strain>
    </source>
</reference>
<comment type="caution">
    <text evidence="2">The sequence shown here is derived from an EMBL/GenBank/DDBJ whole genome shotgun (WGS) entry which is preliminary data.</text>
</comment>
<dbReference type="AlphaFoldDB" id="A0A9N8VU59"/>
<feature type="region of interest" description="Disordered" evidence="1">
    <location>
        <begin position="1"/>
        <end position="46"/>
    </location>
</feature>
<dbReference type="Proteomes" id="UP000789405">
    <property type="component" value="Unassembled WGS sequence"/>
</dbReference>
<evidence type="ECO:0000313" key="3">
    <source>
        <dbReference type="Proteomes" id="UP000789405"/>
    </source>
</evidence>
<proteinExistence type="predicted"/>
<gene>
    <name evidence="2" type="ORF">DERYTH_LOCUS1078</name>
</gene>
<protein>
    <submittedName>
        <fullName evidence="2">21910_t:CDS:1</fullName>
    </submittedName>
</protein>
<feature type="compositionally biased region" description="Basic and acidic residues" evidence="1">
    <location>
        <begin position="1"/>
        <end position="38"/>
    </location>
</feature>
<keyword evidence="3" id="KW-1185">Reference proteome</keyword>
<evidence type="ECO:0000256" key="1">
    <source>
        <dbReference type="SAM" id="MobiDB-lite"/>
    </source>
</evidence>
<evidence type="ECO:0000313" key="2">
    <source>
        <dbReference type="EMBL" id="CAG8462569.1"/>
    </source>
</evidence>
<dbReference type="OrthoDB" id="2482127at2759"/>
<feature type="non-terminal residue" evidence="2">
    <location>
        <position position="1"/>
    </location>
</feature>
<accession>A0A9N8VU59</accession>